<dbReference type="FunFam" id="2.120.10.30:FF:000035">
    <property type="entry name" value="Low-density lipoprotein receptor-related protein 2"/>
    <property type="match status" value="1"/>
</dbReference>
<protein>
    <recommendedName>
        <fullName evidence="28">Low-density lipoprotein receptor-related protein 2</fullName>
    </recommendedName>
    <alternativeName>
        <fullName evidence="29">Glycoprotein 330</fullName>
    </alternativeName>
    <alternativeName>
        <fullName evidence="30">Megalin</fullName>
    </alternativeName>
</protein>
<dbReference type="FunFam" id="2.120.10.30:FF:000057">
    <property type="entry name" value="Low-density lipoprotein receptor-related protein 2"/>
    <property type="match status" value="1"/>
</dbReference>
<feature type="disulfide bond" evidence="32">
    <location>
        <begin position="769"/>
        <end position="787"/>
    </location>
</feature>
<dbReference type="SUPFAM" id="SSF57424">
    <property type="entry name" value="LDL receptor-like module"/>
    <property type="match status" value="29"/>
</dbReference>
<dbReference type="FunFam" id="2.120.10.30:FF:000049">
    <property type="entry name" value="LDL receptor related protein 2"/>
    <property type="match status" value="1"/>
</dbReference>
<keyword evidence="19" id="KW-0729">SH3-binding</keyword>
<feature type="repeat" description="LDL-receptor class B" evidence="33">
    <location>
        <begin position="535"/>
        <end position="578"/>
    </location>
</feature>
<dbReference type="GO" id="GO:0017124">
    <property type="term" value="F:SH3 domain binding"/>
    <property type="evidence" value="ECO:0007669"/>
    <property type="project" value="UniProtKB-KW"/>
</dbReference>
<evidence type="ECO:0000256" key="4">
    <source>
        <dbReference type="ARBA" id="ARBA00009939"/>
    </source>
</evidence>
<evidence type="ECO:0000256" key="19">
    <source>
        <dbReference type="ARBA" id="ARBA00023036"/>
    </source>
</evidence>
<dbReference type="InterPro" id="IPR036055">
    <property type="entry name" value="LDL_receptor-like_sf"/>
</dbReference>
<comment type="caution">
    <text evidence="37">The sequence shown here is derived from an EMBL/GenBank/DDBJ whole genome shotgun (WGS) entry which is preliminary data.</text>
</comment>
<dbReference type="FunFam" id="4.10.400.10:FF:000078">
    <property type="entry name" value="low-density lipoprotein receptor-related protein 2"/>
    <property type="match status" value="2"/>
</dbReference>
<evidence type="ECO:0000256" key="24">
    <source>
        <dbReference type="ARBA" id="ARBA00023180"/>
    </source>
</evidence>
<evidence type="ECO:0000256" key="13">
    <source>
        <dbReference type="ARBA" id="ARBA00022737"/>
    </source>
</evidence>
<dbReference type="FunFam" id="4.10.400.10:FF:000151">
    <property type="entry name" value="LDL receptor related protein 2"/>
    <property type="match status" value="1"/>
</dbReference>
<feature type="disulfide bond" evidence="32">
    <location>
        <begin position="2646"/>
        <end position="2658"/>
    </location>
</feature>
<keyword evidence="16" id="KW-0106">Calcium</keyword>
<dbReference type="FunFam" id="4.10.400.10:FF:000108">
    <property type="entry name" value="Low-density lipoprotein receptor-related protein 2"/>
    <property type="match status" value="1"/>
</dbReference>
<evidence type="ECO:0000256" key="14">
    <source>
        <dbReference type="ARBA" id="ARBA00022740"/>
    </source>
</evidence>
<dbReference type="InterPro" id="IPR000033">
    <property type="entry name" value="LDLR_classB_rpt"/>
</dbReference>
<feature type="repeat" description="LDL-receptor class B" evidence="33">
    <location>
        <begin position="3807"/>
        <end position="3849"/>
    </location>
</feature>
<feature type="repeat" description="LDL-receptor class B" evidence="33">
    <location>
        <begin position="406"/>
        <end position="448"/>
    </location>
</feature>
<dbReference type="PROSITE" id="PS01186">
    <property type="entry name" value="EGF_2"/>
    <property type="match status" value="6"/>
</dbReference>
<dbReference type="InterPro" id="IPR001881">
    <property type="entry name" value="EGF-like_Ca-bd_dom"/>
</dbReference>
<comment type="subcellular location">
    <subcellularLocation>
        <location evidence="1">Apical cell membrane</location>
        <topology evidence="1">Single-pass type I membrane protein</topology>
    </subcellularLocation>
    <subcellularLocation>
        <location evidence="3">Cell projection</location>
        <location evidence="3">Axon</location>
    </subcellularLocation>
    <subcellularLocation>
        <location evidence="2">Cell projection</location>
        <location evidence="2">Dendrite</location>
    </subcellularLocation>
    <subcellularLocation>
        <location evidence="27">Endosome lumen</location>
    </subcellularLocation>
    <subcellularLocation>
        <location evidence="26">Membrane</location>
        <location evidence="26">Coated pit</location>
    </subcellularLocation>
</comment>
<feature type="disulfide bond" evidence="32">
    <location>
        <begin position="2566"/>
        <end position="2584"/>
    </location>
</feature>
<evidence type="ECO:0000256" key="3">
    <source>
        <dbReference type="ARBA" id="ARBA00004489"/>
    </source>
</evidence>
<dbReference type="GO" id="GO:0035295">
    <property type="term" value="P:tube development"/>
    <property type="evidence" value="ECO:0007669"/>
    <property type="project" value="UniProtKB-ARBA"/>
</dbReference>
<comment type="caution">
    <text evidence="31">Lacks conserved residue(s) required for the propagation of feature annotation.</text>
</comment>
<feature type="disulfide bond" evidence="32">
    <location>
        <begin position="802"/>
        <end position="814"/>
    </location>
</feature>
<feature type="repeat" description="LDL-receptor class B" evidence="33">
    <location>
        <begin position="491"/>
        <end position="534"/>
    </location>
</feature>
<keyword evidence="22" id="KW-0675">Receptor</keyword>
<dbReference type="PROSITE" id="PS01209">
    <property type="entry name" value="LDLRA_1"/>
    <property type="match status" value="13"/>
</dbReference>
<evidence type="ECO:0000256" key="17">
    <source>
        <dbReference type="ARBA" id="ARBA00022902"/>
    </source>
</evidence>
<feature type="disulfide bond" evidence="32">
    <location>
        <begin position="2685"/>
        <end position="2697"/>
    </location>
</feature>
<dbReference type="GO" id="GO:0001822">
    <property type="term" value="P:kidney development"/>
    <property type="evidence" value="ECO:0007669"/>
    <property type="project" value="UniProtKB-ARBA"/>
</dbReference>
<keyword evidence="14" id="KW-1009">Hearing</keyword>
<dbReference type="Pfam" id="PF07645">
    <property type="entry name" value="EGF_CA"/>
    <property type="match status" value="1"/>
</dbReference>
<dbReference type="FunFam" id="4.10.400.10:FF:000001">
    <property type="entry name" value="Low-density lipoprotein receptor-related protein 1"/>
    <property type="match status" value="2"/>
</dbReference>
<evidence type="ECO:0000256" key="5">
    <source>
        <dbReference type="ARBA" id="ARBA00022448"/>
    </source>
</evidence>
<dbReference type="PROSITE" id="PS00010">
    <property type="entry name" value="ASX_HYDROXYL"/>
    <property type="match status" value="1"/>
</dbReference>
<feature type="disulfide bond" evidence="32">
    <location>
        <begin position="2665"/>
        <end position="2680"/>
    </location>
</feature>
<evidence type="ECO:0000256" key="22">
    <source>
        <dbReference type="ARBA" id="ARBA00023170"/>
    </source>
</evidence>
<feature type="disulfide bond" evidence="32">
    <location>
        <begin position="727"/>
        <end position="745"/>
    </location>
</feature>
<dbReference type="InterPro" id="IPR000152">
    <property type="entry name" value="EGF-type_Asp/Asn_hydroxyl_site"/>
</dbReference>
<evidence type="ECO:0000256" key="31">
    <source>
        <dbReference type="PROSITE-ProRule" id="PRU00076"/>
    </source>
</evidence>
<feature type="repeat" description="LDL-receptor class B" evidence="33">
    <location>
        <begin position="3850"/>
        <end position="3893"/>
    </location>
</feature>
<evidence type="ECO:0000256" key="34">
    <source>
        <dbReference type="SAM" id="MobiDB-lite"/>
    </source>
</evidence>
<keyword evidence="7 31" id="KW-0245">EGF-like domain</keyword>
<dbReference type="PROSITE" id="PS50026">
    <property type="entry name" value="EGF_3"/>
    <property type="match status" value="1"/>
</dbReference>
<feature type="disulfide bond" evidence="32">
    <location>
        <begin position="3412"/>
        <end position="3424"/>
    </location>
</feature>
<keyword evidence="25" id="KW-0966">Cell projection</keyword>
<evidence type="ECO:0000256" key="33">
    <source>
        <dbReference type="PROSITE-ProRule" id="PRU00461"/>
    </source>
</evidence>
<feature type="disulfide bond" evidence="32">
    <location>
        <begin position="821"/>
        <end position="836"/>
    </location>
</feature>
<dbReference type="InterPro" id="IPR026823">
    <property type="entry name" value="cEGF"/>
</dbReference>
<dbReference type="FunFam" id="4.10.400.10:FF:000045">
    <property type="entry name" value="Low-density lipoprotein receptor-related protein 2"/>
    <property type="match status" value="2"/>
</dbReference>
<feature type="disulfide bond" evidence="32">
    <location>
        <begin position="931"/>
        <end position="949"/>
    </location>
</feature>
<feature type="disulfide bond" evidence="32">
    <location>
        <begin position="2735"/>
        <end position="2753"/>
    </location>
</feature>
<dbReference type="InterPro" id="IPR049883">
    <property type="entry name" value="NOTCH1_EGF-like"/>
</dbReference>
<dbReference type="GO" id="GO:0030424">
    <property type="term" value="C:axon"/>
    <property type="evidence" value="ECO:0007669"/>
    <property type="project" value="UniProtKB-SubCell"/>
</dbReference>
<dbReference type="PANTHER" id="PTHR22722:SF11">
    <property type="entry name" value="LOW-DENSITY LIPOPROTEIN RECEPTOR-RELATED PROTEIN 2"/>
    <property type="match status" value="1"/>
</dbReference>
<dbReference type="FunFam" id="4.10.400.10:FF:000222">
    <property type="entry name" value="Low-density lipoprotein receptor-related protein 2"/>
    <property type="match status" value="1"/>
</dbReference>
<feature type="disulfide bond" evidence="32">
    <location>
        <begin position="3206"/>
        <end position="3218"/>
    </location>
</feature>
<dbReference type="FunFam" id="2.120.10.30:FF:000051">
    <property type="entry name" value="Low-density lipoprotein receptor-related protein 2"/>
    <property type="match status" value="1"/>
</dbReference>
<feature type="repeat" description="LDL-receptor class B" evidence="33">
    <location>
        <begin position="3895"/>
        <end position="3936"/>
    </location>
</feature>
<feature type="disulfide bond" evidence="32">
    <location>
        <begin position="679"/>
        <end position="691"/>
    </location>
</feature>
<feature type="repeat" description="LDL-receptor class B" evidence="33">
    <location>
        <begin position="2216"/>
        <end position="2257"/>
    </location>
</feature>
<dbReference type="GO" id="GO:0043235">
    <property type="term" value="C:receptor complex"/>
    <property type="evidence" value="ECO:0007669"/>
    <property type="project" value="TreeGrafter"/>
</dbReference>
<dbReference type="FunFam" id="4.10.400.10:FF:000004">
    <property type="entry name" value="Low-density lipoprotein receptor-related protein 1"/>
    <property type="match status" value="1"/>
</dbReference>
<evidence type="ECO:0000256" key="30">
    <source>
        <dbReference type="ARBA" id="ARBA00080738"/>
    </source>
</evidence>
<feature type="repeat" description="LDL-receptor class B" evidence="33">
    <location>
        <begin position="222"/>
        <end position="266"/>
    </location>
</feature>
<feature type="disulfide bond" evidence="32">
    <location>
        <begin position="3247"/>
        <end position="3259"/>
    </location>
</feature>
<dbReference type="FunFam" id="4.10.400.10:FF:000158">
    <property type="entry name" value="LDL receptor related protein 2"/>
    <property type="match status" value="1"/>
</dbReference>
<feature type="disulfide bond" evidence="32">
    <location>
        <begin position="3544"/>
        <end position="3562"/>
    </location>
</feature>
<dbReference type="GO" id="GO:0007605">
    <property type="term" value="P:sensory perception of sound"/>
    <property type="evidence" value="ECO:0007669"/>
    <property type="project" value="UniProtKB-KW"/>
</dbReference>
<keyword evidence="8" id="KW-0597">Phosphoprotein</keyword>
<feature type="disulfide bond" evidence="32">
    <location>
        <begin position="3600"/>
        <end position="3615"/>
    </location>
</feature>
<dbReference type="Pfam" id="PF12662">
    <property type="entry name" value="cEGF"/>
    <property type="match status" value="2"/>
</dbReference>
<dbReference type="PROSITE" id="PS00022">
    <property type="entry name" value="EGF_1"/>
    <property type="match status" value="1"/>
</dbReference>
<evidence type="ECO:0000256" key="25">
    <source>
        <dbReference type="ARBA" id="ARBA00023273"/>
    </source>
</evidence>
<evidence type="ECO:0000259" key="36">
    <source>
        <dbReference type="PROSITE" id="PS50026"/>
    </source>
</evidence>
<feature type="disulfide bond" evidence="32">
    <location>
        <begin position="3419"/>
        <end position="3437"/>
    </location>
</feature>
<evidence type="ECO:0000256" key="27">
    <source>
        <dbReference type="ARBA" id="ARBA00046273"/>
    </source>
</evidence>
<dbReference type="InterPro" id="IPR023415">
    <property type="entry name" value="LDLR_class-A_CS"/>
</dbReference>
<keyword evidence="11" id="KW-0479">Metal-binding</keyword>
<evidence type="ECO:0000256" key="16">
    <source>
        <dbReference type="ARBA" id="ARBA00022837"/>
    </source>
</evidence>
<feature type="disulfide bond" evidence="32">
    <location>
        <begin position="3502"/>
        <end position="3520"/>
    </location>
</feature>
<evidence type="ECO:0000256" key="1">
    <source>
        <dbReference type="ARBA" id="ARBA00004247"/>
    </source>
</evidence>
<evidence type="ECO:0000256" key="8">
    <source>
        <dbReference type="ARBA" id="ARBA00022553"/>
    </source>
</evidence>
<dbReference type="FunFam" id="4.10.400.10:FF:000011">
    <property type="entry name" value="Low-density lipoprotein receptor-related protein 1"/>
    <property type="match status" value="1"/>
</dbReference>
<dbReference type="Gene3D" id="2.120.10.30">
    <property type="entry name" value="TolB, C-terminal domain"/>
    <property type="match status" value="8"/>
</dbReference>
<name>A0A7K4J451_GEOCA</name>
<evidence type="ECO:0000256" key="32">
    <source>
        <dbReference type="PROSITE-ProRule" id="PRU00124"/>
    </source>
</evidence>
<evidence type="ECO:0000256" key="26">
    <source>
        <dbReference type="ARBA" id="ARBA00037878"/>
    </source>
</evidence>
<dbReference type="FunFam" id="2.120.10.30:FF:000241">
    <property type="entry name" value="Low-density lipoprotein receptor-related protein 6"/>
    <property type="match status" value="1"/>
</dbReference>
<gene>
    <name evidence="37" type="primary">Lrp2</name>
    <name evidence="37" type="ORF">GEOCAL_R06810</name>
</gene>
<feature type="disulfide bond" evidence="32">
    <location>
        <begin position="3470"/>
        <end position="3485"/>
    </location>
</feature>
<dbReference type="SUPFAM" id="SSF63825">
    <property type="entry name" value="YWTD domain"/>
    <property type="match status" value="8"/>
</dbReference>
<evidence type="ECO:0000256" key="15">
    <source>
        <dbReference type="ARBA" id="ARBA00022753"/>
    </source>
</evidence>
<feature type="disulfide bond" evidence="32">
    <location>
        <begin position="698"/>
        <end position="713"/>
    </location>
</feature>
<feature type="disulfide bond" evidence="32">
    <location>
        <begin position="3495"/>
        <end position="3507"/>
    </location>
</feature>
<evidence type="ECO:0000313" key="38">
    <source>
        <dbReference type="Proteomes" id="UP000531151"/>
    </source>
</evidence>
<dbReference type="InterPro" id="IPR009030">
    <property type="entry name" value="Growth_fac_rcpt_cys_sf"/>
</dbReference>
<feature type="disulfide bond" evidence="32">
    <location>
        <begin position="924"/>
        <end position="936"/>
    </location>
</feature>
<feature type="disulfide bond" evidence="32">
    <location>
        <begin position="3431"/>
        <end position="3446"/>
    </location>
</feature>
<dbReference type="SMART" id="SM00135">
    <property type="entry name" value="LY"/>
    <property type="match status" value="37"/>
</dbReference>
<feature type="disulfide bond" evidence="32">
    <location>
        <begin position="3451"/>
        <end position="3463"/>
    </location>
</feature>
<dbReference type="InterPro" id="IPR056588">
    <property type="entry name" value="EGF_LRP2"/>
</dbReference>
<feature type="disulfide bond" evidence="32">
    <location>
        <begin position="720"/>
        <end position="732"/>
    </location>
</feature>
<dbReference type="FunFam" id="2.120.10.30:FF:000058">
    <property type="entry name" value="Low-density lipoprotein receptor-related protein 2"/>
    <property type="match status" value="1"/>
</dbReference>
<dbReference type="InterPro" id="IPR018097">
    <property type="entry name" value="EGF_Ca-bd_CS"/>
</dbReference>
<feature type="repeat" description="LDL-receptor class B" evidence="33">
    <location>
        <begin position="1855"/>
        <end position="1898"/>
    </location>
</feature>
<dbReference type="Gene3D" id="4.10.400.10">
    <property type="entry name" value="Low-density Lipoprotein Receptor"/>
    <property type="match status" value="29"/>
</dbReference>
<dbReference type="FunFam" id="4.10.400.10:FF:000147">
    <property type="entry name" value="Low-density lipoprotein receptor-related protein 2"/>
    <property type="match status" value="1"/>
</dbReference>
<feature type="disulfide bond" evidence="32">
    <location>
        <begin position="3288"/>
        <end position="3300"/>
    </location>
</feature>
<keyword evidence="23" id="KW-0168">Coated pit</keyword>
<dbReference type="Pfam" id="PF00058">
    <property type="entry name" value="Ldl_recept_b"/>
    <property type="match status" value="16"/>
</dbReference>
<dbReference type="FunFam" id="2.10.25.10:FF:000805">
    <property type="entry name" value="Low-density lipoprotein receptor-related protein 2"/>
    <property type="match status" value="1"/>
</dbReference>
<feature type="disulfide bond" evidence="32">
    <location>
        <begin position="2360"/>
        <end position="2378"/>
    </location>
</feature>
<dbReference type="InterPro" id="IPR011042">
    <property type="entry name" value="6-blade_b-propeller_TolB-like"/>
</dbReference>
<dbReference type="FunFam" id="4.10.400.10:FF:000153">
    <property type="entry name" value="LDL receptor related protein 2"/>
    <property type="match status" value="1"/>
</dbReference>
<feature type="disulfide bond" evidence="32">
    <location>
        <begin position="2728"/>
        <end position="2740"/>
    </location>
</feature>
<feature type="disulfide bond" evidence="32">
    <location>
        <begin position="2353"/>
        <end position="2365"/>
    </location>
</feature>
<keyword evidence="13" id="KW-0677">Repeat</keyword>
<feature type="disulfide bond" evidence="32">
    <location>
        <begin position="686"/>
        <end position="704"/>
    </location>
</feature>
<evidence type="ECO:0000256" key="11">
    <source>
        <dbReference type="ARBA" id="ARBA00022723"/>
    </source>
</evidence>
<feature type="disulfide bond" evidence="32">
    <location>
        <begin position="3380"/>
        <end position="3398"/>
    </location>
</feature>
<dbReference type="FunFam" id="4.10.400.10:FF:000134">
    <property type="entry name" value="Low-density lipoprotein RecePtor related"/>
    <property type="match status" value="1"/>
</dbReference>
<dbReference type="GO" id="GO:0051087">
    <property type="term" value="F:protein-folding chaperone binding"/>
    <property type="evidence" value="ECO:0007669"/>
    <property type="project" value="UniProtKB-ARBA"/>
</dbReference>
<feature type="disulfide bond" evidence="32">
    <location>
        <begin position="3392"/>
        <end position="3407"/>
    </location>
</feature>
<dbReference type="GO" id="GO:0048812">
    <property type="term" value="P:neuron projection morphogenesis"/>
    <property type="evidence" value="ECO:0007669"/>
    <property type="project" value="UniProtKB-ARBA"/>
</dbReference>
<feature type="disulfide bond" evidence="32">
    <location>
        <begin position="2559"/>
        <end position="2571"/>
    </location>
</feature>
<keyword evidence="6" id="KW-1003">Cell membrane</keyword>
<dbReference type="SMART" id="SM00192">
    <property type="entry name" value="LDLa"/>
    <property type="match status" value="29"/>
</dbReference>
<dbReference type="PANTHER" id="PTHR22722">
    <property type="entry name" value="LOW-DENSITY LIPOPROTEIN RECEPTOR-RELATED PROTEIN 2-RELATED"/>
    <property type="match status" value="1"/>
</dbReference>
<feature type="repeat" description="LDL-receptor class B" evidence="33">
    <location>
        <begin position="1899"/>
        <end position="1942"/>
    </location>
</feature>
<keyword evidence="38" id="KW-1185">Reference proteome</keyword>
<dbReference type="Pfam" id="PF14670">
    <property type="entry name" value="FXa_inhibition"/>
    <property type="match status" value="2"/>
</dbReference>
<dbReference type="GO" id="GO:0044321">
    <property type="term" value="P:response to leptin"/>
    <property type="evidence" value="ECO:0007669"/>
    <property type="project" value="UniProtKB-ARBA"/>
</dbReference>
<keyword evidence="15" id="KW-0967">Endosome</keyword>
<evidence type="ECO:0000256" key="18">
    <source>
        <dbReference type="ARBA" id="ARBA00022989"/>
    </source>
</evidence>
<keyword evidence="12" id="KW-0732">Signal</keyword>
<dbReference type="InterPro" id="IPR051221">
    <property type="entry name" value="LDLR-related"/>
</dbReference>
<dbReference type="GO" id="GO:0060429">
    <property type="term" value="P:epithelium development"/>
    <property type="evidence" value="ECO:0007669"/>
    <property type="project" value="UniProtKB-ARBA"/>
</dbReference>
<dbReference type="GO" id="GO:0005509">
    <property type="term" value="F:calcium ion binding"/>
    <property type="evidence" value="ECO:0007669"/>
    <property type="project" value="InterPro"/>
</dbReference>
<dbReference type="Gene3D" id="2.10.25.10">
    <property type="entry name" value="Laminin"/>
    <property type="match status" value="7"/>
</dbReference>
<feature type="repeat" description="LDL-receptor class B" evidence="33">
    <location>
        <begin position="1263"/>
        <end position="1307"/>
    </location>
</feature>
<dbReference type="PROSITE" id="PS01187">
    <property type="entry name" value="EGF_CA"/>
    <property type="match status" value="3"/>
</dbReference>
<dbReference type="FunFam" id="2.120.10.30:FF:000040">
    <property type="entry name" value="Low-density lipoprotein receptor-related protein 2"/>
    <property type="match status" value="1"/>
</dbReference>
<proteinExistence type="inferred from homology"/>
<feature type="disulfide bond" evidence="32">
    <location>
        <begin position="762"/>
        <end position="774"/>
    </location>
</feature>
<feature type="disulfide bond" evidence="32">
    <location>
        <begin position="943"/>
        <end position="958"/>
    </location>
</feature>
<dbReference type="GO" id="GO:0015031">
    <property type="term" value="P:protein transport"/>
    <property type="evidence" value="ECO:0007669"/>
    <property type="project" value="UniProtKB-ARBA"/>
</dbReference>
<feature type="non-terminal residue" evidence="37">
    <location>
        <position position="1"/>
    </location>
</feature>
<dbReference type="PROSITE" id="PS51120">
    <property type="entry name" value="LDLRB"/>
    <property type="match status" value="25"/>
</dbReference>
<dbReference type="FunFam" id="2.10.25.10:FF:000009">
    <property type="entry name" value="Low-density lipoprotein receptor isoform 1"/>
    <property type="match status" value="2"/>
</dbReference>
<keyword evidence="24" id="KW-0325">Glycoprotein</keyword>
<feature type="disulfide bond" evidence="31">
    <location>
        <begin position="4054"/>
        <end position="4063"/>
    </location>
</feature>
<dbReference type="GO" id="GO:0005905">
    <property type="term" value="C:clathrin-coated pit"/>
    <property type="evidence" value="ECO:0007669"/>
    <property type="project" value="UniProtKB-KW"/>
</dbReference>
<keyword evidence="5" id="KW-0813">Transport</keyword>
<feature type="region of interest" description="Disordered" evidence="34">
    <location>
        <begin position="4256"/>
        <end position="4288"/>
    </location>
</feature>
<feature type="disulfide bond" evidence="32">
    <location>
        <begin position="2524"/>
        <end position="2542"/>
    </location>
</feature>
<evidence type="ECO:0000313" key="37">
    <source>
        <dbReference type="EMBL" id="NWH60114.1"/>
    </source>
</evidence>
<feature type="disulfide bond" evidence="32">
    <location>
        <begin position="781"/>
        <end position="796"/>
    </location>
</feature>
<reference evidence="37 38" key="1">
    <citation type="submission" date="2019-09" db="EMBL/GenBank/DDBJ databases">
        <title>Bird 10,000 Genomes (B10K) Project - Family phase.</title>
        <authorList>
            <person name="Zhang G."/>
        </authorList>
    </citation>
    <scope>NUCLEOTIDE SEQUENCE [LARGE SCALE GENOMIC DNA]</scope>
    <source>
        <strain evidence="37">B10K-CU-031-07</strain>
        <tissue evidence="37">Muscle</tissue>
    </source>
</reference>
<feature type="disulfide bond" evidence="32">
    <location>
        <begin position="2394"/>
        <end position="2406"/>
    </location>
</feature>
<feature type="repeat" description="LDL-receptor class B" evidence="33">
    <location>
        <begin position="1219"/>
        <end position="1262"/>
    </location>
</feature>
<feature type="disulfide bond" evidence="32">
    <location>
        <begin position="3588"/>
        <end position="3606"/>
    </location>
</feature>
<evidence type="ECO:0000256" key="23">
    <source>
        <dbReference type="ARBA" id="ARBA00023176"/>
    </source>
</evidence>
<comment type="similarity">
    <text evidence="4">Belongs to the LDLR family.</text>
</comment>
<sequence length="4312" mass="483144">DFDDCKMWGVCDQLCEDRVGHHQCHCVEGYFLEHHRHCRANTSGGVASIIFSNGRDLLIGDLHGRNFRTLVQSQNRGVAVGVDFHFYLRRIFWTDTVQDKVFSVNIDGSDFQEVLNVSVDTPENLAVDWVNNKLYVVETSVNRIDMVNLDGTNRVTLIAENLGNPRGIALDPTVGYLFFSDWDSLSGDPKVERAFMDGTNRQDLIKTKLGWPAGITLDIVSKRLYWVDSRFDYIETVTYHGLQRRTIAHGGSLVPHPYGITLFEHNVYFTDWTKMAVVKANKFSESNPQVIYQSSLRPYGVTVYHGARQPYVRNPCGSNNGGCQQICVLSHKTDNDGLGYRCRCVLGFDLHVDGRHCVAVQQFLLFSSQLAVRGIPFNLSTQEDVIIPVTGSPSYFVGIDFSAQDDTIFFSDTSKDMIYKQKTNGSGREILTANRVESVEDLAFDWISKNLYWTDPRYRSISVMRLADKSRRAIVQNLNNPRSIVVHPVIGYIFWTDWFRPAKIMRAWSDGSHALPIVNTTLGWPNGLAIDWSSLRLYWVDAFFDKIEHSTFDGLDRRTLERITQMTHPFGLTIFGGYAYFTDWRLGAIVRVRKSDGGEMTVIRRGISNIMHVKAYDAHSQIGSNYCNRGSNPNGDCSHFCFPVPNFQRVCGCPYGMKLASNQLTCLEDPSNEPPTLQCGSYSFSCGNGRCVPRYYQCDGIDDCHDNSDERNCGYLNNTCSSSAFTCASGQCVPGRWRCDKHNDCFDGSDELHCPTQGPTSCPVTMFTCDNNRCIPRIWLCDTDNDCGDGSDEKNCTFTSTCEPRQFQCPDHRCIDPFYVCDGDKDCVDGADEHDCLYNCSATQFKCLSGDQCISAYYQCDGVFDCNDHSDETDCPTRPPGMCHQNEFQCQSDGNCVPANWECDGHPDCADGSDEHHRCPARTCPPSLFHCDNGNCVYRAWICDGDNDCRDMSDERDCPTQPFRCPSWQWQCPGHSVCVNLSKVCDNSADCPNGADESPLCNQESCSDNNAGCTHECVQGPFGAQCTCPVGYQLANDSKTCEDINECDPPGFCSQHCYNERGSFRCYCDEGYVLETNGRTCKAAESGNLLLLVASRNQIVVDNITSQSHSIYSLVRDGRNIVALDFDSVTDRIFWSDTTQDKIWSAYQNGTDRKIVFDSGVTVTESIAVDWVGRNLYWTDFVLETIEVSKMDGSHRTVLISENVTNPRGLALDPRTDAHVMFWTDWGQNPRIEKASMDGKLRTVIIDNKIYWPNGLSIDYPNKLLYFADAYLDYIDFCDYNGNNRRQVVASDLILQHPHALSVFEDFVYWSDRYTNRVIRANKWHGGNQTVMIYNIHQPLGLVAVHPVKQPDGINSCASSPCSHLCLLSSSGPFFFSCACPSGWTLSPDNRNCMRVEHPFLIAVRDNIIYGISLNPEEKTNDAMVPVAGVQNGVDVDFDDSEQMIYWVENPGEIHRVRSDGANRTVFAPAAVIGAPIGLALDWISANLYYSNPGTQSIEVLKLRGDVKYRKTLITNDGTSLGAGTPIGVTVDPARGRLYWTDQGTDSGVPAKVATANMDGSGMQTLFTGNLDHIEFITIDIKEQKLYWAVTSTGVIEKGNVDGTNRVTLVVHLSHPWGIAVYDTFLYYTDRDYEVIERVDKSTGANKVVLRDNVPRLKCLRVYYRDNSAGSSNGCSNNIGVCQQLCLPLPGGLFSCACATGFQLNPDNRTCSLYSSFVIVSMLSAIKGFSLETSDHSEAMVPLAGRGRNALHVDVHMPSGFIFWCDFNSTISSQNAIRKIKPDGSYFRNVVTNGIGRNGIRGIAVDWVAGNLYFTNAFLTETFIEVLRLNRTYRRVLLKTTIDMPRHIVVDPKTRYLFWADYGQNPKIERAFLDCTNRTVLVSEGVVTPRGLAVDHSNGYIYWVDDSLDMIARIQPDGGDVEIVRYGSRYPTPYGITIFGNSMIWVDRNLKKVFQASKEPGNTDQPTVIRDNINWLRDVTIYNSHFQSRSPLDVNNNPCLANNGGCSHLCFALPDIQTPKCGCAFGTLGSDGKSCSISTDEYLIFALEDALRSIHLDPENHSPPFRTVNVLSTAVALDFDSINNRIYFTQSYPSGTGRISYVNVFPGIGSPTVVASDLGTPDGIAFDWINSRVYYSDYLNQTISSMAVDGSNRTVIARVPRPRAIVLDPCRGYMYWTDWSSHAKIERATLGGNFRTPIVSTNLVWPNGLTLDYEEQQLYWADANLQKIERCTLTGTNREVIVSTALHPFAVALFDQHIYWTDWNTQSIYRANKYDGSDQIVMITNLPKRPMDIHVWAKSKQQRCTNPCSQFNGGCSHICAPGPAGAECQCPSEGRWYLANNNKHCIVDNGTRCDTGFFTCLNGQCISERWKCDNDNDCGDGSDELESVCAFHTCQPTAFTCGNGRCVPYHYRCDHYNDCGDNSDEAGCLFRTCDSQTEFTCNNGRCISLQYVCNGVNNCYDNGTSDERNCPERTCQSGFTKCQSTNICIPRTYLCDGDNDCGDMSDESPTHCVSLTCTDSEFRCTSGRCIPAHWYCDQGIDCADGSDEPASCVPQARTCSSTQFRCDDGRCIPAAWICDGDNDCGDMSDEDQRHNCANRNCTAAEFTCANNHPPLRRCIPRAWVCDGDADCTDAVDEQQNCTRRSCTVNEFTCSNGLCIRSTYRCDRRNDCGDSSDERRCIYEPCQQHQFTCQNGRCVSKAYLCDGDNDCGDESDELEHLCSTPEATCPPHHFKCDNGNCIEMVKVCNRLDDCLDNSDEKGCGVNECSDPSISGCDHDCTDTQTSFYCSCHPGYKLMSDKRTCDDIDECNETPSVCSQICENTAGSYICKCAPGYIREPDGKSCRQNSNISPYLIFSNRYYLRNLTADGQSYSLILQGLRNVVALDFDRVEKRLYWIDVGRKVIERMFLNGTNKETVISDDVPNGEGIAVDWVGRKLYWVDAYKDCLYVSELDGRFRKKLVDGCVDANNTFCLQYPRAIVVHPKYGQIYWTDWASRAYIGRAGMDGKEKTVVISTKLEWPNGLTIDYTNDKLYWADAHLNYIEYSDLDGHHRHTVYDGILPHPFAITVFEDTIYWTDWNTRTVEKGNKYDGSGRTVLVNTTHRPFDIHVYHPYRQPFVNNPCGTNNGGCSHLCLIKAGGQGYSCECPDNFMIVQFSNAAHCLPMCSSTQFLCADTERCIPIWWKCDGQWDCRDGSDEPPTCPHRYCPVGQFQCNDGNCTSPHFLCNTQADCRDGSDEDPVLCANHQCEIHQWQCANKRCIPEAWQCDREDDCGDNSDEDSTHCASRTCPPGQFKCDNGRCIPQSWKCDVDDDCGDNSDEPFHECMGPAYRCDNHTEFSCRSNYRCIPLWAVCNGNNDCRDNSDEQGCEEMTCSPFGDFRCDNHRCIPLRWKCDGDNDCGDNSDEHNCSPRECTESEYRCDNLRCIPSRWICDHDDDCEDNSDERDCELRTCHPGYFQCESGHCVAERFRCDGNADCLDFSDEATCPTRYPNGTYCPPVLFECKNHVCIQPYWKCDGDNDCGDNSDEELHLCLDIACESPFRFRCENNRCVYSHELCNQEDDCGDGSDEKEEHCIEPTPRPCTTEEFKCSNGNCVPLHYVCDNYDDCGDRFDEMGCNPGTERTCAESICEHNCTNLTEGGFICSCRPGYKASENNRNSCDDINECEIFGMCTQDCKNSKGSYECFCADGFRSVGDQQGKQCAANGNPPLLLLPDNVRIRRYNISSEQYSDYIDNQERIQALDYDWDPEGIGLSIVYFSILGQGSEFGAIKRAYLPTFDSSRNNPTKEVDLNLKYIVNPDGLAVDWVGRHLYWTDAGTNRIEVAKLDGRYRKWLIFSLLDQPAAIAVNPKRGLMYWTDWGRQPKIECAWMDGQQRQTLISEDLGWPTGLSIDYLNNDRIYWSDSKENIIESMRPDGTDRTVVLRGAGSPYSLDVFEGHLYWIAKERGEVWKKDKFGSGEKVKVLTVNPWLTQVRIYHQHRYNQSVPNPCKDVCSHLCLLRPGGYTCTCPQGTRFVEGSSTECDAAIESPPTMPPACRCMYGGTCYIDESGLPKCKCSYGYTGNFCELGLSKGVPPGTTAVAVLLTIVLIIIIGVLAVGGFFNYRRTGSLLPALPKLPSLSSLVKSTENGNGVTFRSGADVSMDIGVSGFGGDSAIDRAMQMNENFAVESAKQPITFENPVYATRDSGASTAAAVTVTRPTHVAAAGSEENENFENPVYASEISPSPNEPPQSTEVPQESKWSFFKRKVKQNTNFENPIYAEMEKDQQQDTENVSTPSPSLPPKITLKRDQPLAYTATEDTFKDTASLVKEDSVV</sequence>
<dbReference type="FunFam" id="2.120.10.30:FF:000008">
    <property type="entry name" value="Low-density lipoprotein receptor-related protein 4"/>
    <property type="match status" value="1"/>
</dbReference>
<feature type="disulfide bond" evidence="32">
    <location>
        <begin position="2747"/>
        <end position="2762"/>
    </location>
</feature>
<feature type="disulfide bond" evidence="32">
    <location>
        <begin position="860"/>
        <end position="875"/>
    </location>
</feature>
<dbReference type="SUPFAM" id="SSF57184">
    <property type="entry name" value="Growth factor receptor domain"/>
    <property type="match status" value="2"/>
</dbReference>
<keyword evidence="17" id="KW-0524">Neurogenesis</keyword>
<dbReference type="FunFam" id="4.10.400.10:FF:000002">
    <property type="entry name" value="Low-density lipoprotein receptor-related protein 1"/>
    <property type="match status" value="1"/>
</dbReference>
<evidence type="ECO:0000256" key="35">
    <source>
        <dbReference type="SAM" id="Phobius"/>
    </source>
</evidence>
<feature type="repeat" description="LDL-receptor class B" evidence="33">
    <location>
        <begin position="1131"/>
        <end position="1173"/>
    </location>
</feature>
<evidence type="ECO:0000256" key="21">
    <source>
        <dbReference type="ARBA" id="ARBA00023157"/>
    </source>
</evidence>
<feature type="repeat" description="LDL-receptor class B" evidence="33">
    <location>
        <begin position="1174"/>
        <end position="1216"/>
    </location>
</feature>
<feature type="disulfide bond" evidence="32">
    <location>
        <begin position="2517"/>
        <end position="2529"/>
    </location>
</feature>
<dbReference type="PRINTS" id="PR00261">
    <property type="entry name" value="LDLRECEPTOR"/>
</dbReference>
<dbReference type="GO" id="GO:0030425">
    <property type="term" value="C:dendrite"/>
    <property type="evidence" value="ECO:0007669"/>
    <property type="project" value="UniProtKB-SubCell"/>
</dbReference>
<dbReference type="Pfam" id="PF24468">
    <property type="entry name" value="EGF_LRP2"/>
    <property type="match status" value="1"/>
</dbReference>
<feature type="repeat" description="LDL-receptor class B" evidence="33">
    <location>
        <begin position="1443"/>
        <end position="1485"/>
    </location>
</feature>
<feature type="disulfide bond" evidence="32">
    <location>
        <begin position="2401"/>
        <end position="2419"/>
    </location>
</feature>
<dbReference type="SMART" id="SM00179">
    <property type="entry name" value="EGF_CA"/>
    <property type="match status" value="10"/>
</dbReference>
<dbReference type="EMBL" id="VWPV01012405">
    <property type="protein sequence ID" value="NWH60114.1"/>
    <property type="molecule type" value="Genomic_DNA"/>
</dbReference>
<keyword evidence="21 31" id="KW-1015">Disulfide bond</keyword>
<feature type="region of interest" description="Disordered" evidence="34">
    <location>
        <begin position="4216"/>
        <end position="4236"/>
    </location>
</feature>
<dbReference type="GO" id="GO:0042562">
    <property type="term" value="F:hormone binding"/>
    <property type="evidence" value="ECO:0007669"/>
    <property type="project" value="TreeGrafter"/>
</dbReference>
<feature type="disulfide bond" evidence="32">
    <location>
        <begin position="2441"/>
        <end position="2459"/>
    </location>
</feature>
<feature type="repeat" description="LDL-receptor class B" evidence="33">
    <location>
        <begin position="3030"/>
        <end position="3072"/>
    </location>
</feature>
<evidence type="ECO:0000256" key="7">
    <source>
        <dbReference type="ARBA" id="ARBA00022536"/>
    </source>
</evidence>
<dbReference type="InterPro" id="IPR002172">
    <property type="entry name" value="LDrepeatLR_classA_rpt"/>
</dbReference>
<evidence type="ECO:0000256" key="9">
    <source>
        <dbReference type="ARBA" id="ARBA00022583"/>
    </source>
</evidence>
<dbReference type="GO" id="GO:0031904">
    <property type="term" value="C:endosome lumen"/>
    <property type="evidence" value="ECO:0007669"/>
    <property type="project" value="UniProtKB-SubCell"/>
</dbReference>
<feature type="disulfide bond" evidence="32">
    <location>
        <begin position="2692"/>
        <end position="2710"/>
    </location>
</feature>
<keyword evidence="20 35" id="KW-0472">Membrane</keyword>
<dbReference type="SMART" id="SM00181">
    <property type="entry name" value="EGF"/>
    <property type="match status" value="20"/>
</dbReference>
<dbReference type="CDD" id="cd00054">
    <property type="entry name" value="EGF_CA"/>
    <property type="match status" value="3"/>
</dbReference>
<feature type="disulfide bond" evidence="32">
    <location>
        <begin position="2413"/>
        <end position="2428"/>
    </location>
</feature>
<feature type="disulfide bond" evidence="32">
    <location>
        <begin position="3352"/>
        <end position="3367"/>
    </location>
</feature>
<feature type="transmembrane region" description="Helical" evidence="35">
    <location>
        <begin position="4077"/>
        <end position="4099"/>
    </location>
</feature>
<evidence type="ECO:0000256" key="28">
    <source>
        <dbReference type="ARBA" id="ARBA00074420"/>
    </source>
</evidence>
<keyword evidence="18 35" id="KW-1133">Transmembrane helix</keyword>
<dbReference type="GO" id="GO:0009986">
    <property type="term" value="C:cell surface"/>
    <property type="evidence" value="ECO:0007669"/>
    <property type="project" value="UniProtKB-ARBA"/>
</dbReference>
<dbReference type="PROSITE" id="PS50068">
    <property type="entry name" value="LDLRA_2"/>
    <property type="match status" value="29"/>
</dbReference>
<organism evidence="37 38">
    <name type="scientific">Geococcyx californianus</name>
    <name type="common">Greater roadrunner</name>
    <name type="synonym">Saurothera californiana</name>
    <dbReference type="NCBI Taxonomy" id="8947"/>
    <lineage>
        <taxon>Eukaryota</taxon>
        <taxon>Metazoa</taxon>
        <taxon>Chordata</taxon>
        <taxon>Craniata</taxon>
        <taxon>Vertebrata</taxon>
        <taxon>Euteleostomi</taxon>
        <taxon>Archelosauria</taxon>
        <taxon>Archosauria</taxon>
        <taxon>Dinosauria</taxon>
        <taxon>Saurischia</taxon>
        <taxon>Theropoda</taxon>
        <taxon>Coelurosauria</taxon>
        <taxon>Aves</taxon>
        <taxon>Neognathae</taxon>
        <taxon>Neoaves</taxon>
        <taxon>Otidimorphae</taxon>
        <taxon>Cuculiformes</taxon>
        <taxon>Neomorphidae</taxon>
        <taxon>Geococcyx</taxon>
    </lineage>
</organism>
<accession>A0A7K4J451</accession>
<evidence type="ECO:0000256" key="6">
    <source>
        <dbReference type="ARBA" id="ARBA00022475"/>
    </source>
</evidence>
<dbReference type="Pfam" id="PF00057">
    <property type="entry name" value="Ldl_recept_a"/>
    <property type="match status" value="28"/>
</dbReference>
<evidence type="ECO:0000256" key="10">
    <source>
        <dbReference type="ARBA" id="ARBA00022692"/>
    </source>
</evidence>
<feature type="repeat" description="LDL-receptor class B" evidence="33">
    <location>
        <begin position="2986"/>
        <end position="3029"/>
    </location>
</feature>
<keyword evidence="9" id="KW-0254">Endocytosis</keyword>
<dbReference type="InterPro" id="IPR000742">
    <property type="entry name" value="EGF"/>
</dbReference>
<feature type="repeat" description="LDL-receptor class B" evidence="33">
    <location>
        <begin position="2892"/>
        <end position="2934"/>
    </location>
</feature>
<dbReference type="CDD" id="cd00112">
    <property type="entry name" value="LDLa"/>
    <property type="match status" value="29"/>
</dbReference>
<feature type="disulfide bond" evidence="32">
    <location>
        <begin position="3581"/>
        <end position="3593"/>
    </location>
</feature>
<evidence type="ECO:0000256" key="20">
    <source>
        <dbReference type="ARBA" id="ARBA00023136"/>
    </source>
</evidence>
<feature type="disulfide bond" evidence="32">
    <location>
        <begin position="3254"/>
        <end position="3272"/>
    </location>
</feature>
<feature type="repeat" description="LDL-receptor class B" evidence="33">
    <location>
        <begin position="132"/>
        <end position="174"/>
    </location>
</feature>
<feature type="disulfide bond" evidence="32">
    <location>
        <begin position="2653"/>
        <end position="2671"/>
    </location>
</feature>
<evidence type="ECO:0000256" key="2">
    <source>
        <dbReference type="ARBA" id="ARBA00004279"/>
    </source>
</evidence>
<dbReference type="Proteomes" id="UP000531151">
    <property type="component" value="Unassembled WGS sequence"/>
</dbReference>
<dbReference type="GO" id="GO:0006898">
    <property type="term" value="P:receptor-mediated endocytosis"/>
    <property type="evidence" value="ECO:0007669"/>
    <property type="project" value="TreeGrafter"/>
</dbReference>
<feature type="repeat" description="LDL-receptor class B" evidence="33">
    <location>
        <begin position="175"/>
        <end position="221"/>
    </location>
</feature>
<feature type="disulfide bond" evidence="32">
    <location>
        <begin position="739"/>
        <end position="754"/>
    </location>
</feature>
<dbReference type="OrthoDB" id="21182at2759"/>
<feature type="non-terminal residue" evidence="37">
    <location>
        <position position="4312"/>
    </location>
</feature>
<dbReference type="GO" id="GO:0030001">
    <property type="term" value="P:metal ion transport"/>
    <property type="evidence" value="ECO:0007669"/>
    <property type="project" value="UniProtKB-ARBA"/>
</dbReference>
<evidence type="ECO:0000256" key="12">
    <source>
        <dbReference type="ARBA" id="ARBA00022729"/>
    </source>
</evidence>
<feature type="domain" description="EGF-like" evidence="36">
    <location>
        <begin position="4030"/>
        <end position="4064"/>
    </location>
</feature>
<evidence type="ECO:0000256" key="29">
    <source>
        <dbReference type="ARBA" id="ARBA00077868"/>
    </source>
</evidence>
<feature type="repeat" description="LDL-receptor class B" evidence="33">
    <location>
        <begin position="1584"/>
        <end position="1625"/>
    </location>
</feature>
<feature type="disulfide bond" evidence="32">
    <location>
        <begin position="3458"/>
        <end position="3476"/>
    </location>
</feature>
<keyword evidence="10 35" id="KW-0812">Transmembrane</keyword>
<feature type="repeat" description="LDL-receptor class B" evidence="33">
    <location>
        <begin position="2172"/>
        <end position="2215"/>
    </location>
</feature>
<feature type="repeat" description="LDL-receptor class B" evidence="33">
    <location>
        <begin position="1536"/>
        <end position="1583"/>
    </location>
</feature>
<feature type="repeat" description="LDL-receptor class B" evidence="33">
    <location>
        <begin position="449"/>
        <end position="490"/>
    </location>
</feature>
<feature type="disulfide bond" evidence="32">
    <location>
        <begin position="3295"/>
        <end position="3313"/>
    </location>
</feature>
<feature type="disulfide bond" evidence="32">
    <location>
        <begin position="3213"/>
        <end position="3231"/>
    </location>
</feature>
<dbReference type="FunFam" id="4.10.400.10:FF:000005">
    <property type="entry name" value="low-density lipoprotein receptor-related protein 1B"/>
    <property type="match status" value="2"/>
</dbReference>
<feature type="disulfide bond" evidence="32">
    <location>
        <begin position="809"/>
        <end position="827"/>
    </location>
</feature>
<dbReference type="GO" id="GO:0031526">
    <property type="term" value="C:brush border membrane"/>
    <property type="evidence" value="ECO:0007669"/>
    <property type="project" value="UniProtKB-ARBA"/>
</dbReference>
<feature type="repeat" description="LDL-receptor class B" evidence="33">
    <location>
        <begin position="89"/>
        <end position="131"/>
    </location>
</feature>
<feature type="compositionally biased region" description="Polar residues" evidence="34">
    <location>
        <begin position="4220"/>
        <end position="4236"/>
    </location>
</feature>
<dbReference type="SUPFAM" id="SSF57196">
    <property type="entry name" value="EGF/Laminin"/>
    <property type="match status" value="5"/>
</dbReference>
<dbReference type="FunFam" id="4.10.400.10:FF:000034">
    <property type="entry name" value="Low-density lipoprotein receptor-related protein 2"/>
    <property type="match status" value="3"/>
</dbReference>